<reference evidence="1" key="2">
    <citation type="submission" date="2020-06" db="EMBL/GenBank/DDBJ databases">
        <title>Helianthus annuus Genome sequencing and assembly Release 2.</title>
        <authorList>
            <person name="Gouzy J."/>
            <person name="Langlade N."/>
            <person name="Munos S."/>
        </authorList>
    </citation>
    <scope>NUCLEOTIDE SEQUENCE</scope>
    <source>
        <tissue evidence="1">Leaves</tissue>
    </source>
</reference>
<proteinExistence type="predicted"/>
<keyword evidence="2" id="KW-1185">Reference proteome</keyword>
<evidence type="ECO:0000313" key="2">
    <source>
        <dbReference type="Proteomes" id="UP000215914"/>
    </source>
</evidence>
<accession>A0A9K3IZL2</accession>
<name>A0A9K3IZL2_HELAN</name>
<organism evidence="1 2">
    <name type="scientific">Helianthus annuus</name>
    <name type="common">Common sunflower</name>
    <dbReference type="NCBI Taxonomy" id="4232"/>
    <lineage>
        <taxon>Eukaryota</taxon>
        <taxon>Viridiplantae</taxon>
        <taxon>Streptophyta</taxon>
        <taxon>Embryophyta</taxon>
        <taxon>Tracheophyta</taxon>
        <taxon>Spermatophyta</taxon>
        <taxon>Magnoliopsida</taxon>
        <taxon>eudicotyledons</taxon>
        <taxon>Gunneridae</taxon>
        <taxon>Pentapetalae</taxon>
        <taxon>asterids</taxon>
        <taxon>campanulids</taxon>
        <taxon>Asterales</taxon>
        <taxon>Asteraceae</taxon>
        <taxon>Asteroideae</taxon>
        <taxon>Heliantheae alliance</taxon>
        <taxon>Heliantheae</taxon>
        <taxon>Helianthus</taxon>
    </lineage>
</organism>
<dbReference type="Gramene" id="mRNA:HanXRQr2_Chr05g0212101">
    <property type="protein sequence ID" value="CDS:HanXRQr2_Chr05g0212101.1"/>
    <property type="gene ID" value="HanXRQr2_Chr05g0212101"/>
</dbReference>
<sequence>MNHSGNPRTHHHCEHNVLCLKESNKALEESICEKTREHEPSIELGLLSYVRGLTHCFKDRTSIHPDDC</sequence>
<gene>
    <name evidence="1" type="ORF">HanXRQr2_Chr05g0212101</name>
</gene>
<dbReference type="EMBL" id="MNCJ02000320">
    <property type="protein sequence ID" value="KAF5805666.1"/>
    <property type="molecule type" value="Genomic_DNA"/>
</dbReference>
<reference evidence="1" key="1">
    <citation type="journal article" date="2017" name="Nature">
        <title>The sunflower genome provides insights into oil metabolism, flowering and Asterid evolution.</title>
        <authorList>
            <person name="Badouin H."/>
            <person name="Gouzy J."/>
            <person name="Grassa C.J."/>
            <person name="Murat F."/>
            <person name="Staton S.E."/>
            <person name="Cottret L."/>
            <person name="Lelandais-Briere C."/>
            <person name="Owens G.L."/>
            <person name="Carrere S."/>
            <person name="Mayjonade B."/>
            <person name="Legrand L."/>
            <person name="Gill N."/>
            <person name="Kane N.C."/>
            <person name="Bowers J.E."/>
            <person name="Hubner S."/>
            <person name="Bellec A."/>
            <person name="Berard A."/>
            <person name="Berges H."/>
            <person name="Blanchet N."/>
            <person name="Boniface M.C."/>
            <person name="Brunel D."/>
            <person name="Catrice O."/>
            <person name="Chaidir N."/>
            <person name="Claudel C."/>
            <person name="Donnadieu C."/>
            <person name="Faraut T."/>
            <person name="Fievet G."/>
            <person name="Helmstetter N."/>
            <person name="King M."/>
            <person name="Knapp S.J."/>
            <person name="Lai Z."/>
            <person name="Le Paslier M.C."/>
            <person name="Lippi Y."/>
            <person name="Lorenzon L."/>
            <person name="Mandel J.R."/>
            <person name="Marage G."/>
            <person name="Marchand G."/>
            <person name="Marquand E."/>
            <person name="Bret-Mestries E."/>
            <person name="Morien E."/>
            <person name="Nambeesan S."/>
            <person name="Nguyen T."/>
            <person name="Pegot-Espagnet P."/>
            <person name="Pouilly N."/>
            <person name="Raftis F."/>
            <person name="Sallet E."/>
            <person name="Schiex T."/>
            <person name="Thomas J."/>
            <person name="Vandecasteele C."/>
            <person name="Vares D."/>
            <person name="Vear F."/>
            <person name="Vautrin S."/>
            <person name="Crespi M."/>
            <person name="Mangin B."/>
            <person name="Burke J.M."/>
            <person name="Salse J."/>
            <person name="Munos S."/>
            <person name="Vincourt P."/>
            <person name="Rieseberg L.H."/>
            <person name="Langlade N.B."/>
        </authorList>
    </citation>
    <scope>NUCLEOTIDE SEQUENCE</scope>
    <source>
        <tissue evidence="1">Leaves</tissue>
    </source>
</reference>
<comment type="caution">
    <text evidence="1">The sequence shown here is derived from an EMBL/GenBank/DDBJ whole genome shotgun (WGS) entry which is preliminary data.</text>
</comment>
<dbReference type="Proteomes" id="UP000215914">
    <property type="component" value="Unassembled WGS sequence"/>
</dbReference>
<protein>
    <submittedName>
        <fullName evidence="1">Uncharacterized protein</fullName>
    </submittedName>
</protein>
<dbReference type="AlphaFoldDB" id="A0A9K3IZL2"/>
<evidence type="ECO:0000313" key="1">
    <source>
        <dbReference type="EMBL" id="KAF5805666.1"/>
    </source>
</evidence>